<feature type="transmembrane region" description="Helical" evidence="7">
    <location>
        <begin position="196"/>
        <end position="217"/>
    </location>
</feature>
<evidence type="ECO:0000313" key="9">
    <source>
        <dbReference type="Proteomes" id="UP000054279"/>
    </source>
</evidence>
<dbReference type="EMBL" id="KN837401">
    <property type="protein sequence ID" value="KIJ25732.1"/>
    <property type="molecule type" value="Genomic_DNA"/>
</dbReference>
<feature type="transmembrane region" description="Helical" evidence="7">
    <location>
        <begin position="223"/>
        <end position="244"/>
    </location>
</feature>
<keyword evidence="2 7" id="KW-0337">GPI-anchor biosynthesis</keyword>
<keyword evidence="5 7" id="KW-1133">Transmembrane helix</keyword>
<protein>
    <recommendedName>
        <fullName evidence="7">Post-GPI attachment to proteins factor 3</fullName>
    </recommendedName>
</protein>
<reference evidence="8 9" key="1">
    <citation type="submission" date="2014-06" db="EMBL/GenBank/DDBJ databases">
        <title>Evolutionary Origins and Diversification of the Mycorrhizal Mutualists.</title>
        <authorList>
            <consortium name="DOE Joint Genome Institute"/>
            <consortium name="Mycorrhizal Genomics Consortium"/>
            <person name="Kohler A."/>
            <person name="Kuo A."/>
            <person name="Nagy L.G."/>
            <person name="Floudas D."/>
            <person name="Copeland A."/>
            <person name="Barry K.W."/>
            <person name="Cichocki N."/>
            <person name="Veneault-Fourrey C."/>
            <person name="LaButti K."/>
            <person name="Lindquist E.A."/>
            <person name="Lipzen A."/>
            <person name="Lundell T."/>
            <person name="Morin E."/>
            <person name="Murat C."/>
            <person name="Riley R."/>
            <person name="Ohm R."/>
            <person name="Sun H."/>
            <person name="Tunlid A."/>
            <person name="Henrissat B."/>
            <person name="Grigoriev I.V."/>
            <person name="Hibbett D.S."/>
            <person name="Martin F."/>
        </authorList>
    </citation>
    <scope>NUCLEOTIDE SEQUENCE [LARGE SCALE GENOMIC DNA]</scope>
    <source>
        <strain evidence="8 9">SS14</strain>
    </source>
</reference>
<sequence>MRVLSGSIASSGDRDSSFTTCLSECELQNCLPPTGPVTLPLPLRLTRWSCIDDCKYTCMHDITAKAISNNDKVEQYYGKWPFWRLAGMQEPASVLFSLFNLWAHLRGLRTASRSIPKTHPMRNYYLGWGMLNVNAWVWSAVFHTRDTPRTEKLDYFSAGLAILYSLYYTVVRLFHLYAPSTQRLLVSHSQNNRSRLLTWWTALCTTLYLLHVLYLSLLPRFDYTYNIVANLILGILHNLLWISYSFPSRYIHPFPLRTVDYRPKHAYKAVLFGLLTTAATCLELFDFPPWRGIIDAHALWHLSTSPIVLFWWSFLIEDALDPGWRIGKA</sequence>
<dbReference type="OrthoDB" id="419770at2759"/>
<keyword evidence="6 7" id="KW-0472">Membrane</keyword>
<feature type="transmembrane region" description="Helical" evidence="7">
    <location>
        <begin position="124"/>
        <end position="143"/>
    </location>
</feature>
<feature type="transmembrane region" description="Helical" evidence="7">
    <location>
        <begin position="297"/>
        <end position="316"/>
    </location>
</feature>
<keyword evidence="4" id="KW-0732">Signal</keyword>
<dbReference type="AlphaFoldDB" id="A0A0C9U9I2"/>
<organism evidence="8 9">
    <name type="scientific">Sphaerobolus stellatus (strain SS14)</name>
    <dbReference type="NCBI Taxonomy" id="990650"/>
    <lineage>
        <taxon>Eukaryota</taxon>
        <taxon>Fungi</taxon>
        <taxon>Dikarya</taxon>
        <taxon>Basidiomycota</taxon>
        <taxon>Agaricomycotina</taxon>
        <taxon>Agaricomycetes</taxon>
        <taxon>Phallomycetidae</taxon>
        <taxon>Geastrales</taxon>
        <taxon>Sphaerobolaceae</taxon>
        <taxon>Sphaerobolus</taxon>
    </lineage>
</organism>
<comment type="similarity">
    <text evidence="7">Belongs to the PGAP3 family.</text>
</comment>
<dbReference type="PANTHER" id="PTHR13148">
    <property type="entry name" value="PER1-RELATED"/>
    <property type="match status" value="1"/>
</dbReference>
<dbReference type="PANTHER" id="PTHR13148:SF0">
    <property type="entry name" value="POST-GPI ATTACHMENT TO PROTEINS FACTOR 3"/>
    <property type="match status" value="1"/>
</dbReference>
<name>A0A0C9U9I2_SPHS4</name>
<evidence type="ECO:0000256" key="2">
    <source>
        <dbReference type="ARBA" id="ARBA00022502"/>
    </source>
</evidence>
<dbReference type="InterPro" id="IPR007217">
    <property type="entry name" value="Per1-like"/>
</dbReference>
<dbReference type="GO" id="GO:0005789">
    <property type="term" value="C:endoplasmic reticulum membrane"/>
    <property type="evidence" value="ECO:0007669"/>
    <property type="project" value="UniProtKB-SubCell"/>
</dbReference>
<evidence type="ECO:0000256" key="5">
    <source>
        <dbReference type="ARBA" id="ARBA00022989"/>
    </source>
</evidence>
<evidence type="ECO:0000256" key="6">
    <source>
        <dbReference type="ARBA" id="ARBA00023136"/>
    </source>
</evidence>
<proteinExistence type="inferred from homology"/>
<evidence type="ECO:0000256" key="7">
    <source>
        <dbReference type="RuleBase" id="RU365066"/>
    </source>
</evidence>
<keyword evidence="7" id="KW-0256">Endoplasmic reticulum</keyword>
<evidence type="ECO:0000313" key="8">
    <source>
        <dbReference type="EMBL" id="KIJ25732.1"/>
    </source>
</evidence>
<feature type="transmembrane region" description="Helical" evidence="7">
    <location>
        <begin position="265"/>
        <end position="285"/>
    </location>
</feature>
<dbReference type="Proteomes" id="UP000054279">
    <property type="component" value="Unassembled WGS sequence"/>
</dbReference>
<keyword evidence="3 7" id="KW-0812">Transmembrane</keyword>
<dbReference type="GO" id="GO:0006506">
    <property type="term" value="P:GPI anchor biosynthetic process"/>
    <property type="evidence" value="ECO:0007669"/>
    <property type="project" value="UniProtKB-KW"/>
</dbReference>
<dbReference type="HOGENOM" id="CLU_032917_1_1_1"/>
<comment type="subcellular location">
    <subcellularLocation>
        <location evidence="1">Endomembrane system</location>
        <topology evidence="1">Multi-pass membrane protein</topology>
    </subcellularLocation>
    <subcellularLocation>
        <location evidence="7">Endoplasmic reticulum membrane</location>
        <topology evidence="7">Multi-pass membrane protein</topology>
    </subcellularLocation>
</comment>
<gene>
    <name evidence="8" type="ORF">M422DRAFT_38523</name>
</gene>
<evidence type="ECO:0000256" key="3">
    <source>
        <dbReference type="ARBA" id="ARBA00022692"/>
    </source>
</evidence>
<feature type="transmembrane region" description="Helical" evidence="7">
    <location>
        <begin position="155"/>
        <end position="175"/>
    </location>
</feature>
<dbReference type="Pfam" id="PF04080">
    <property type="entry name" value="Per1"/>
    <property type="match status" value="1"/>
</dbReference>
<evidence type="ECO:0000256" key="4">
    <source>
        <dbReference type="ARBA" id="ARBA00022729"/>
    </source>
</evidence>
<dbReference type="GO" id="GO:0016788">
    <property type="term" value="F:hydrolase activity, acting on ester bonds"/>
    <property type="evidence" value="ECO:0007669"/>
    <property type="project" value="TreeGrafter"/>
</dbReference>
<comment type="caution">
    <text evidence="7">Lacks conserved residue(s) required for the propagation of feature annotation.</text>
</comment>
<comment type="function">
    <text evidence="7">Involved in the lipid remodeling steps of GPI-anchor maturation.</text>
</comment>
<evidence type="ECO:0000256" key="1">
    <source>
        <dbReference type="ARBA" id="ARBA00004127"/>
    </source>
</evidence>
<keyword evidence="9" id="KW-1185">Reference proteome</keyword>
<accession>A0A0C9U9I2</accession>